<evidence type="ECO:0000313" key="12">
    <source>
        <dbReference type="Proteomes" id="UP001160625"/>
    </source>
</evidence>
<dbReference type="PANTHER" id="PTHR10457">
    <property type="entry name" value="MEVALONATE KINASE/GALACTOKINASE"/>
    <property type="match status" value="1"/>
</dbReference>
<dbReference type="PIRSF" id="PIRSF000530">
    <property type="entry name" value="Galactokinase"/>
    <property type="match status" value="1"/>
</dbReference>
<proteinExistence type="inferred from homology"/>
<keyword evidence="6" id="KW-0119">Carbohydrate metabolism</keyword>
<evidence type="ECO:0000259" key="8">
    <source>
        <dbReference type="Pfam" id="PF00288"/>
    </source>
</evidence>
<dbReference type="RefSeq" id="WP_281044613.1">
    <property type="nucleotide sequence ID" value="NZ_JARYGZ010000001.1"/>
</dbReference>
<keyword evidence="4" id="KW-0418">Kinase</keyword>
<dbReference type="PRINTS" id="PR00959">
    <property type="entry name" value="MEVGALKINASE"/>
</dbReference>
<dbReference type="InterPro" id="IPR019741">
    <property type="entry name" value="Galactokinase_CS"/>
</dbReference>
<dbReference type="PANTHER" id="PTHR10457:SF7">
    <property type="entry name" value="GALACTOKINASE-RELATED"/>
    <property type="match status" value="1"/>
</dbReference>
<dbReference type="InterPro" id="IPR006203">
    <property type="entry name" value="GHMP_knse_ATP-bd_CS"/>
</dbReference>
<dbReference type="PROSITE" id="PS00106">
    <property type="entry name" value="GALACTOKINASE"/>
    <property type="match status" value="1"/>
</dbReference>
<accession>A0ABT6N222</accession>
<feature type="domain" description="Galactokinase N-terminal" evidence="10">
    <location>
        <begin position="12"/>
        <end position="59"/>
    </location>
</feature>
<dbReference type="Pfam" id="PF10509">
    <property type="entry name" value="GalKase_gal_bdg"/>
    <property type="match status" value="1"/>
</dbReference>
<dbReference type="EC" id="2.7.1.6" evidence="7"/>
<evidence type="ECO:0000256" key="6">
    <source>
        <dbReference type="ARBA" id="ARBA00023144"/>
    </source>
</evidence>
<reference evidence="11" key="1">
    <citation type="submission" date="2023-04" db="EMBL/GenBank/DDBJ databases">
        <title>Sphingomonas sp. MAHUQ-71 isolated from rice field.</title>
        <authorList>
            <person name="Huq M.A."/>
        </authorList>
    </citation>
    <scope>NUCLEOTIDE SEQUENCE</scope>
    <source>
        <strain evidence="11">MAHUQ-71</strain>
    </source>
</reference>
<evidence type="ECO:0000256" key="4">
    <source>
        <dbReference type="ARBA" id="ARBA00022777"/>
    </source>
</evidence>
<dbReference type="EMBL" id="JARYGZ010000001">
    <property type="protein sequence ID" value="MDH7639338.1"/>
    <property type="molecule type" value="Genomic_DNA"/>
</dbReference>
<evidence type="ECO:0000259" key="9">
    <source>
        <dbReference type="Pfam" id="PF08544"/>
    </source>
</evidence>
<sequence>MSALHERLLAGFGSAFGGNPDFVVRAPGRVNLIGEHTDYNDGFALPVAIGVETRIAVRPRPDRLVRSVALDFDGEVDGFWIETPIRRAEGAGWRDYVRGSVDVLARRGFGHTGVDMAIAGDIPKGTGLSSSASLEVAVCHAMLAAAGHDDVPATEIALMAQEAENDFVGMRCGNLDQIASAATQAGAALLIDCRSLLLEAVTVPDGTAVMIVQSGVVRGLVEGHYNRRRAQCEEAAAALGVKALRDVDLAGLEDGRACMPEETFRRARHIVTENARTLDAAGALRAGDLASLGRLMAESHVSMRDDFGITVEHTDRLSAILAKAIGERGGARQTGGGFGGAVVAVMPVEIVERVREAVLNGYRTPDGGSPLIMIEQASAGAGLLTEAR</sequence>
<feature type="domain" description="GHMP kinase N-terminal" evidence="8">
    <location>
        <begin position="96"/>
        <end position="181"/>
    </location>
</feature>
<dbReference type="Gene3D" id="3.30.230.10">
    <property type="match status" value="1"/>
</dbReference>
<dbReference type="SUPFAM" id="SSF54211">
    <property type="entry name" value="Ribosomal protein S5 domain 2-like"/>
    <property type="match status" value="1"/>
</dbReference>
<name>A0ABT6N222_9SPHN</name>
<comment type="similarity">
    <text evidence="1">Belongs to the GHMP kinase family. GalK subfamily.</text>
</comment>
<dbReference type="InterPro" id="IPR020568">
    <property type="entry name" value="Ribosomal_Su5_D2-typ_SF"/>
</dbReference>
<keyword evidence="6" id="KW-0299">Galactose metabolism</keyword>
<dbReference type="InterPro" id="IPR006204">
    <property type="entry name" value="GHMP_kinase_N_dom"/>
</dbReference>
<dbReference type="InterPro" id="IPR006206">
    <property type="entry name" value="Mevalonate/galactokinase"/>
</dbReference>
<protein>
    <recommendedName>
        <fullName evidence="7">Galactokinase</fullName>
        <ecNumber evidence="7">2.7.1.6</ecNumber>
    </recommendedName>
</protein>
<dbReference type="InterPro" id="IPR014721">
    <property type="entry name" value="Ribsml_uS5_D2-typ_fold_subgr"/>
</dbReference>
<keyword evidence="12" id="KW-1185">Reference proteome</keyword>
<comment type="caution">
    <text evidence="11">The sequence shown here is derived from an EMBL/GenBank/DDBJ whole genome shotgun (WGS) entry which is preliminary data.</text>
</comment>
<dbReference type="Gene3D" id="3.30.70.890">
    <property type="entry name" value="GHMP kinase, C-terminal domain"/>
    <property type="match status" value="1"/>
</dbReference>
<dbReference type="InterPro" id="IPR036554">
    <property type="entry name" value="GHMP_kinase_C_sf"/>
</dbReference>
<dbReference type="PRINTS" id="PR00473">
    <property type="entry name" value="GALCTOKINASE"/>
</dbReference>
<keyword evidence="5" id="KW-0067">ATP-binding</keyword>
<dbReference type="SUPFAM" id="SSF55060">
    <property type="entry name" value="GHMP Kinase, C-terminal domain"/>
    <property type="match status" value="1"/>
</dbReference>
<evidence type="ECO:0000256" key="7">
    <source>
        <dbReference type="NCBIfam" id="TIGR00131"/>
    </source>
</evidence>
<evidence type="ECO:0000256" key="2">
    <source>
        <dbReference type="ARBA" id="ARBA00022679"/>
    </source>
</evidence>
<dbReference type="InterPro" id="IPR013750">
    <property type="entry name" value="GHMP_kinase_C_dom"/>
</dbReference>
<keyword evidence="2 11" id="KW-0808">Transferase</keyword>
<dbReference type="GO" id="GO:0004335">
    <property type="term" value="F:galactokinase activity"/>
    <property type="evidence" value="ECO:0007669"/>
    <property type="project" value="UniProtKB-EC"/>
</dbReference>
<dbReference type="Pfam" id="PF00288">
    <property type="entry name" value="GHMP_kinases_N"/>
    <property type="match status" value="1"/>
</dbReference>
<dbReference type="InterPro" id="IPR019539">
    <property type="entry name" value="GalKase_N"/>
</dbReference>
<feature type="domain" description="GHMP kinase C-terminal" evidence="9">
    <location>
        <begin position="281"/>
        <end position="359"/>
    </location>
</feature>
<dbReference type="Proteomes" id="UP001160625">
    <property type="component" value="Unassembled WGS sequence"/>
</dbReference>
<evidence type="ECO:0000256" key="3">
    <source>
        <dbReference type="ARBA" id="ARBA00022741"/>
    </source>
</evidence>
<dbReference type="InterPro" id="IPR000705">
    <property type="entry name" value="Galactokinase"/>
</dbReference>
<evidence type="ECO:0000256" key="5">
    <source>
        <dbReference type="ARBA" id="ARBA00022840"/>
    </source>
</evidence>
<keyword evidence="3" id="KW-0547">Nucleotide-binding</keyword>
<evidence type="ECO:0000313" key="11">
    <source>
        <dbReference type="EMBL" id="MDH7639338.1"/>
    </source>
</evidence>
<organism evidence="11 12">
    <name type="scientific">Sphingomonas oryzagri</name>
    <dbReference type="NCBI Taxonomy" id="3042314"/>
    <lineage>
        <taxon>Bacteria</taxon>
        <taxon>Pseudomonadati</taxon>
        <taxon>Pseudomonadota</taxon>
        <taxon>Alphaproteobacteria</taxon>
        <taxon>Sphingomonadales</taxon>
        <taxon>Sphingomonadaceae</taxon>
        <taxon>Sphingomonas</taxon>
    </lineage>
</organism>
<dbReference type="Pfam" id="PF08544">
    <property type="entry name" value="GHMP_kinases_C"/>
    <property type="match status" value="1"/>
</dbReference>
<evidence type="ECO:0000259" key="10">
    <source>
        <dbReference type="Pfam" id="PF10509"/>
    </source>
</evidence>
<gene>
    <name evidence="11" type="primary">galK</name>
    <name evidence="11" type="ORF">QGN17_11410</name>
</gene>
<evidence type="ECO:0000256" key="1">
    <source>
        <dbReference type="ARBA" id="ARBA00006566"/>
    </source>
</evidence>
<dbReference type="PROSITE" id="PS00627">
    <property type="entry name" value="GHMP_KINASES_ATP"/>
    <property type="match status" value="1"/>
</dbReference>
<dbReference type="NCBIfam" id="TIGR00131">
    <property type="entry name" value="gal_kin"/>
    <property type="match status" value="1"/>
</dbReference>